<evidence type="ECO:0000313" key="2">
    <source>
        <dbReference type="EMBL" id="WVZ69902.1"/>
    </source>
</evidence>
<dbReference type="Proteomes" id="UP001341281">
    <property type="component" value="Chromosome 04"/>
</dbReference>
<reference evidence="2 3" key="1">
    <citation type="submission" date="2024-02" db="EMBL/GenBank/DDBJ databases">
        <title>High-quality chromosome-scale genome assembly of Pensacola bahiagrass (Paspalum notatum Flugge var. saurae).</title>
        <authorList>
            <person name="Vega J.M."/>
            <person name="Podio M."/>
            <person name="Orjuela J."/>
            <person name="Siena L.A."/>
            <person name="Pessino S.C."/>
            <person name="Combes M.C."/>
            <person name="Mariac C."/>
            <person name="Albertini E."/>
            <person name="Pupilli F."/>
            <person name="Ortiz J.P.A."/>
            <person name="Leblanc O."/>
        </authorList>
    </citation>
    <scope>NUCLEOTIDE SEQUENCE [LARGE SCALE GENOMIC DNA]</scope>
    <source>
        <strain evidence="2">R1</strain>
        <tissue evidence="2">Leaf</tissue>
    </source>
</reference>
<dbReference type="AlphaFoldDB" id="A0AAQ3TDY1"/>
<evidence type="ECO:0000256" key="1">
    <source>
        <dbReference type="SAM" id="MobiDB-lite"/>
    </source>
</evidence>
<gene>
    <name evidence="2" type="ORF">U9M48_018617</name>
</gene>
<dbReference type="EMBL" id="CP144748">
    <property type="protein sequence ID" value="WVZ69902.1"/>
    <property type="molecule type" value="Genomic_DNA"/>
</dbReference>
<dbReference type="PANTHER" id="PTHR45125">
    <property type="entry name" value="F21J9.4-RELATED"/>
    <property type="match status" value="1"/>
</dbReference>
<proteinExistence type="predicted"/>
<accession>A0AAQ3TDY1</accession>
<feature type="non-terminal residue" evidence="2">
    <location>
        <position position="1"/>
    </location>
</feature>
<evidence type="ECO:0008006" key="4">
    <source>
        <dbReference type="Google" id="ProtNLM"/>
    </source>
</evidence>
<sequence>GLIDTSTPPVVEVEAHTPTQPRNKPAKRKNVSRRGGGFTKEEDAIICSAFQNVSKDAITGVNQSSGGYYKRIHAFFDAHKPGSNRSQLAVQNRWGSIQKAMNRFCGIKATIDRRAESGKNEQDRINDAVKVFEEKEPWGFMHY</sequence>
<dbReference type="PANTHER" id="PTHR45125:SF40">
    <property type="entry name" value="OS06G0117800 PROTEIN"/>
    <property type="match status" value="1"/>
</dbReference>
<name>A0AAQ3TDY1_PASNO</name>
<feature type="region of interest" description="Disordered" evidence="1">
    <location>
        <begin position="1"/>
        <end position="37"/>
    </location>
</feature>
<keyword evidence="3" id="KW-1185">Reference proteome</keyword>
<protein>
    <recommendedName>
        <fullName evidence="4">Myb-like domain-containing protein</fullName>
    </recommendedName>
</protein>
<evidence type="ECO:0000313" key="3">
    <source>
        <dbReference type="Proteomes" id="UP001341281"/>
    </source>
</evidence>
<organism evidence="2 3">
    <name type="scientific">Paspalum notatum var. saurae</name>
    <dbReference type="NCBI Taxonomy" id="547442"/>
    <lineage>
        <taxon>Eukaryota</taxon>
        <taxon>Viridiplantae</taxon>
        <taxon>Streptophyta</taxon>
        <taxon>Embryophyta</taxon>
        <taxon>Tracheophyta</taxon>
        <taxon>Spermatophyta</taxon>
        <taxon>Magnoliopsida</taxon>
        <taxon>Liliopsida</taxon>
        <taxon>Poales</taxon>
        <taxon>Poaceae</taxon>
        <taxon>PACMAD clade</taxon>
        <taxon>Panicoideae</taxon>
        <taxon>Andropogonodae</taxon>
        <taxon>Paspaleae</taxon>
        <taxon>Paspalinae</taxon>
        <taxon>Paspalum</taxon>
    </lineage>
</organism>